<feature type="transmembrane region" description="Helical" evidence="1">
    <location>
        <begin position="113"/>
        <end position="137"/>
    </location>
</feature>
<dbReference type="PANTHER" id="PTHR31045">
    <property type="entry name" value="PLAC8 FAMILY PROTEIN-RELATED"/>
    <property type="match status" value="1"/>
</dbReference>
<dbReference type="Pfam" id="PF11204">
    <property type="entry name" value="DUF2985"/>
    <property type="match status" value="1"/>
</dbReference>
<keyword evidence="1" id="KW-0472">Membrane</keyword>
<feature type="transmembrane region" description="Helical" evidence="1">
    <location>
        <begin position="310"/>
        <end position="328"/>
    </location>
</feature>
<organism evidence="2 3">
    <name type="scientific">Rhynchospora breviuscula</name>
    <dbReference type="NCBI Taxonomy" id="2022672"/>
    <lineage>
        <taxon>Eukaryota</taxon>
        <taxon>Viridiplantae</taxon>
        <taxon>Streptophyta</taxon>
        <taxon>Embryophyta</taxon>
        <taxon>Tracheophyta</taxon>
        <taxon>Spermatophyta</taxon>
        <taxon>Magnoliopsida</taxon>
        <taxon>Liliopsida</taxon>
        <taxon>Poales</taxon>
        <taxon>Cyperaceae</taxon>
        <taxon>Cyperoideae</taxon>
        <taxon>Rhynchosporeae</taxon>
        <taxon>Rhynchospora</taxon>
    </lineage>
</organism>
<dbReference type="Proteomes" id="UP001151287">
    <property type="component" value="Unassembled WGS sequence"/>
</dbReference>
<dbReference type="InterPro" id="IPR006461">
    <property type="entry name" value="PLAC_motif_containing"/>
</dbReference>
<dbReference type="OrthoDB" id="6407410at2759"/>
<feature type="transmembrane region" description="Helical" evidence="1">
    <location>
        <begin position="245"/>
        <end position="267"/>
    </location>
</feature>
<gene>
    <name evidence="2" type="ORF">LUZ63_012914</name>
</gene>
<keyword evidence="1" id="KW-0812">Transmembrane</keyword>
<keyword evidence="3" id="KW-1185">Reference proteome</keyword>
<dbReference type="AlphaFoldDB" id="A0A9Q0C7V4"/>
<evidence type="ECO:0000313" key="2">
    <source>
        <dbReference type="EMBL" id="KAJ1688759.1"/>
    </source>
</evidence>
<feature type="transmembrane region" description="Helical" evidence="1">
    <location>
        <begin position="149"/>
        <end position="168"/>
    </location>
</feature>
<dbReference type="Pfam" id="PF04749">
    <property type="entry name" value="PLAC8"/>
    <property type="match status" value="1"/>
</dbReference>
<protein>
    <submittedName>
        <fullName evidence="2">Uncharacterized protein</fullName>
    </submittedName>
</protein>
<dbReference type="GO" id="GO:0051762">
    <property type="term" value="P:sesquiterpene biosynthetic process"/>
    <property type="evidence" value="ECO:0007669"/>
    <property type="project" value="TreeGrafter"/>
</dbReference>
<evidence type="ECO:0000256" key="1">
    <source>
        <dbReference type="SAM" id="Phobius"/>
    </source>
</evidence>
<proteinExistence type="predicted"/>
<feature type="transmembrane region" description="Helical" evidence="1">
    <location>
        <begin position="340"/>
        <end position="359"/>
    </location>
</feature>
<evidence type="ECO:0000313" key="3">
    <source>
        <dbReference type="Proteomes" id="UP001151287"/>
    </source>
</evidence>
<feature type="transmembrane region" description="Helical" evidence="1">
    <location>
        <begin position="209"/>
        <end position="233"/>
    </location>
</feature>
<accession>A0A9Q0C7V4</accession>
<feature type="transmembrane region" description="Helical" evidence="1">
    <location>
        <begin position="365"/>
        <end position="387"/>
    </location>
</feature>
<dbReference type="EMBL" id="JAMQYH010000004">
    <property type="protein sequence ID" value="KAJ1688759.1"/>
    <property type="molecule type" value="Genomic_DNA"/>
</dbReference>
<dbReference type="NCBIfam" id="TIGR01571">
    <property type="entry name" value="A_thal_Cys_rich"/>
    <property type="match status" value="1"/>
</dbReference>
<comment type="caution">
    <text evidence="2">The sequence shown here is derived from an EMBL/GenBank/DDBJ whole genome shotgun (WGS) entry which is preliminary data.</text>
</comment>
<sequence length="507" mass="58572">MVQLGTSTPPPELREYRIQIPSLKERLIEKKSRTRRLLDFLKASPSMEWFKKLRFRSPLKIFRQKINEREEISISVPSPVGIRRHFHIHFMRRINWASFLEILKEWCENPMNIALFIWLLCVAVSGSMLILLLLGALNTAFPTRVSRNYWIEINNQVLNALFTLMSVYQHPSLFHHLFLLLRWGSEDVIELRKFYCKNGSYRPHEWAHIAMVVSLLHVTCFCQYMLCGLYWGYSRQLRPEWAENLFFILGTATPVIAAVYTICSPLGKEYDSDSDEEAKTERGPKSLFENRMVVSKPEWVGGLFDCGDDLTVGFLSCFCTFCVFGWNMERLGFGNMYVHIITFLLLCVAPFWIFSISALHIHNYVIGDIAGVAGIVLCAFGLIYGGYWRIQMRKKFKLPGNTLCCGSASMTDYLKWMFCWGCALAQEVRTGNFYDVEDDNFYRKLVEENCEVVIENVPVGSEPSDLGERREGSADIMDAPIQLLIQTDEKFDDDTTREEDVDDGIKV</sequence>
<dbReference type="PANTHER" id="PTHR31045:SF23">
    <property type="entry name" value="OS01G0825900 PROTEIN"/>
    <property type="match status" value="1"/>
</dbReference>
<dbReference type="GO" id="GO:0009975">
    <property type="term" value="F:cyclase activity"/>
    <property type="evidence" value="ECO:0007669"/>
    <property type="project" value="TreeGrafter"/>
</dbReference>
<reference evidence="2" key="1">
    <citation type="journal article" date="2022" name="Cell">
        <title>Repeat-based holocentromeres influence genome architecture and karyotype evolution.</title>
        <authorList>
            <person name="Hofstatter P.G."/>
            <person name="Thangavel G."/>
            <person name="Lux T."/>
            <person name="Neumann P."/>
            <person name="Vondrak T."/>
            <person name="Novak P."/>
            <person name="Zhang M."/>
            <person name="Costa L."/>
            <person name="Castellani M."/>
            <person name="Scott A."/>
            <person name="Toegelov H."/>
            <person name="Fuchs J."/>
            <person name="Mata-Sucre Y."/>
            <person name="Dias Y."/>
            <person name="Vanzela A.L.L."/>
            <person name="Huettel B."/>
            <person name="Almeida C.C.S."/>
            <person name="Simkova H."/>
            <person name="Souza G."/>
            <person name="Pedrosa-Harand A."/>
            <person name="Macas J."/>
            <person name="Mayer K.F.X."/>
            <person name="Houben A."/>
            <person name="Marques A."/>
        </authorList>
    </citation>
    <scope>NUCLEOTIDE SEQUENCE</scope>
    <source>
        <strain evidence="2">RhyBre1mFocal</strain>
    </source>
</reference>
<keyword evidence="1" id="KW-1133">Transmembrane helix</keyword>
<name>A0A9Q0C7V4_9POAL</name>
<dbReference type="InterPro" id="IPR021369">
    <property type="entry name" value="DUF2985"/>
</dbReference>